<dbReference type="AlphaFoldDB" id="A0AAW0AM60"/>
<protein>
    <submittedName>
        <fullName evidence="2">Aldo/keto reductase</fullName>
    </submittedName>
</protein>
<reference evidence="2 3" key="1">
    <citation type="journal article" date="2024" name="J Genomics">
        <title>Draft genome sequencing and assembly of Favolaschia claudopus CIRM-BRFM 2984 isolated from oak limbs.</title>
        <authorList>
            <person name="Navarro D."/>
            <person name="Drula E."/>
            <person name="Chaduli D."/>
            <person name="Cazenave R."/>
            <person name="Ahrendt S."/>
            <person name="Wang J."/>
            <person name="Lipzen A."/>
            <person name="Daum C."/>
            <person name="Barry K."/>
            <person name="Grigoriev I.V."/>
            <person name="Favel A."/>
            <person name="Rosso M.N."/>
            <person name="Martin F."/>
        </authorList>
    </citation>
    <scope>NUCLEOTIDE SEQUENCE [LARGE SCALE GENOMIC DNA]</scope>
    <source>
        <strain evidence="2 3">CIRM-BRFM 2984</strain>
    </source>
</reference>
<sequence>MVGIPRPKLRFPRSLRPACSEALPGLYAPKSGGDPHCILPLFSMSSPTTVHETFDLGPLKGVTRLWCGLWQLSSNAWGSAPVPRIRRCMGQQVELGFTAFADHYGSAEIIFGQFKKSLPTPNPVIGATKWCVFKSTNPTRAVVEAAVRERLVRMQTDRVDLLQDYADKGYITALERLNELRDEGLISAIGLCNFDTIRTDEICTQLGPGVIVSNQIQFSLIDTRPLHGMTDVCARHGLKLLTYGTLCGGFLSDVWLNKPEPDLYSGELTPSQRKYLDMIVKAWGTWALFQSLLRCLRGIGDRHGGVSIANIATRWVLDQPCVGAVLVGARLGLSDHIDDNLKVFHPNCRLTDEDREAIEDVLSYSNGRKIITTIGDCGAEYR</sequence>
<evidence type="ECO:0000313" key="3">
    <source>
        <dbReference type="Proteomes" id="UP001362999"/>
    </source>
</evidence>
<organism evidence="2 3">
    <name type="scientific">Favolaschia claudopus</name>
    <dbReference type="NCBI Taxonomy" id="2862362"/>
    <lineage>
        <taxon>Eukaryota</taxon>
        <taxon>Fungi</taxon>
        <taxon>Dikarya</taxon>
        <taxon>Basidiomycota</taxon>
        <taxon>Agaricomycotina</taxon>
        <taxon>Agaricomycetes</taxon>
        <taxon>Agaricomycetidae</taxon>
        <taxon>Agaricales</taxon>
        <taxon>Marasmiineae</taxon>
        <taxon>Mycenaceae</taxon>
        <taxon>Favolaschia</taxon>
    </lineage>
</organism>
<evidence type="ECO:0000259" key="1">
    <source>
        <dbReference type="Pfam" id="PF00248"/>
    </source>
</evidence>
<dbReference type="CDD" id="cd19101">
    <property type="entry name" value="AKR_unchar"/>
    <property type="match status" value="1"/>
</dbReference>
<accession>A0AAW0AM60</accession>
<dbReference type="EMBL" id="JAWWNJ010000058">
    <property type="protein sequence ID" value="KAK7013989.1"/>
    <property type="molecule type" value="Genomic_DNA"/>
</dbReference>
<dbReference type="SUPFAM" id="SSF51430">
    <property type="entry name" value="NAD(P)-linked oxidoreductase"/>
    <property type="match status" value="1"/>
</dbReference>
<name>A0AAW0AM60_9AGAR</name>
<comment type="caution">
    <text evidence="2">The sequence shown here is derived from an EMBL/GenBank/DDBJ whole genome shotgun (WGS) entry which is preliminary data.</text>
</comment>
<dbReference type="InterPro" id="IPR036812">
    <property type="entry name" value="NAD(P)_OxRdtase_dom_sf"/>
</dbReference>
<feature type="domain" description="NADP-dependent oxidoreductase" evidence="1">
    <location>
        <begin position="65"/>
        <end position="361"/>
    </location>
</feature>
<dbReference type="Gene3D" id="3.20.20.100">
    <property type="entry name" value="NADP-dependent oxidoreductase domain"/>
    <property type="match status" value="1"/>
</dbReference>
<dbReference type="InterPro" id="IPR023210">
    <property type="entry name" value="NADP_OxRdtase_dom"/>
</dbReference>
<gene>
    <name evidence="2" type="ORF">R3P38DRAFT_3322467</name>
</gene>
<dbReference type="Proteomes" id="UP001362999">
    <property type="component" value="Unassembled WGS sequence"/>
</dbReference>
<keyword evidence="3" id="KW-1185">Reference proteome</keyword>
<dbReference type="PANTHER" id="PTHR43147:SF2">
    <property type="entry name" value="NADP-DEPENDENT OXIDOREDUCTASE DOMAIN-CONTAINING PROTEIN"/>
    <property type="match status" value="1"/>
</dbReference>
<dbReference type="PANTHER" id="PTHR43147">
    <property type="entry name" value="PROTEIN TAS"/>
    <property type="match status" value="1"/>
</dbReference>
<evidence type="ECO:0000313" key="2">
    <source>
        <dbReference type="EMBL" id="KAK7013989.1"/>
    </source>
</evidence>
<proteinExistence type="predicted"/>
<dbReference type="Pfam" id="PF00248">
    <property type="entry name" value="Aldo_ket_red"/>
    <property type="match status" value="1"/>
</dbReference>